<evidence type="ECO:0000313" key="1">
    <source>
        <dbReference type="EMBL" id="GBP59565.1"/>
    </source>
</evidence>
<reference evidence="1 2" key="1">
    <citation type="journal article" date="2019" name="Commun. Biol.">
        <title>The bagworm genome reveals a unique fibroin gene that provides high tensile strength.</title>
        <authorList>
            <person name="Kono N."/>
            <person name="Nakamura H."/>
            <person name="Ohtoshi R."/>
            <person name="Tomita M."/>
            <person name="Numata K."/>
            <person name="Arakawa K."/>
        </authorList>
    </citation>
    <scope>NUCLEOTIDE SEQUENCE [LARGE SCALE GENOMIC DNA]</scope>
</reference>
<dbReference type="EMBL" id="BGZK01000764">
    <property type="protein sequence ID" value="GBP59565.1"/>
    <property type="molecule type" value="Genomic_DNA"/>
</dbReference>
<protein>
    <submittedName>
        <fullName evidence="1">Uncharacterized protein</fullName>
    </submittedName>
</protein>
<comment type="caution">
    <text evidence="1">The sequence shown here is derived from an EMBL/GenBank/DDBJ whole genome shotgun (WGS) entry which is preliminary data.</text>
</comment>
<dbReference type="OrthoDB" id="425681at2759"/>
<dbReference type="Proteomes" id="UP000299102">
    <property type="component" value="Unassembled WGS sequence"/>
</dbReference>
<proteinExistence type="predicted"/>
<evidence type="ECO:0000313" key="2">
    <source>
        <dbReference type="Proteomes" id="UP000299102"/>
    </source>
</evidence>
<accession>A0A4C1XBP0</accession>
<organism evidence="1 2">
    <name type="scientific">Eumeta variegata</name>
    <name type="common">Bagworm moth</name>
    <name type="synonym">Eumeta japonica</name>
    <dbReference type="NCBI Taxonomy" id="151549"/>
    <lineage>
        <taxon>Eukaryota</taxon>
        <taxon>Metazoa</taxon>
        <taxon>Ecdysozoa</taxon>
        <taxon>Arthropoda</taxon>
        <taxon>Hexapoda</taxon>
        <taxon>Insecta</taxon>
        <taxon>Pterygota</taxon>
        <taxon>Neoptera</taxon>
        <taxon>Endopterygota</taxon>
        <taxon>Lepidoptera</taxon>
        <taxon>Glossata</taxon>
        <taxon>Ditrysia</taxon>
        <taxon>Tineoidea</taxon>
        <taxon>Psychidae</taxon>
        <taxon>Oiketicinae</taxon>
        <taxon>Eumeta</taxon>
    </lineage>
</organism>
<keyword evidence="2" id="KW-1185">Reference proteome</keyword>
<sequence>MNLFSYLKSIDAFRRCADDQVILALSAYKLKMVTKMYDSVMKRGIKVNVSETKVMVFERGKSTAECEICKENERAEQAENKVNGVLFTASKSAVDYRQWSSITYSSVTVLTADEAEKTRKISAVAAGPLRSVCVCGMFLKGRQKNGDVGERCGLKGVTSVEKIHCDSFALWRG</sequence>
<name>A0A4C1XBP0_EUMVA</name>
<dbReference type="AlphaFoldDB" id="A0A4C1XBP0"/>
<gene>
    <name evidence="1" type="ORF">EVAR_83284_1</name>
</gene>